<evidence type="ECO:0000313" key="2">
    <source>
        <dbReference type="EMBL" id="GJU09372.1"/>
    </source>
</evidence>
<gene>
    <name evidence="2" type="ORF">Tco_1131768</name>
</gene>
<protein>
    <submittedName>
        <fullName evidence="2">Uncharacterized protein</fullName>
    </submittedName>
</protein>
<dbReference type="Proteomes" id="UP001151760">
    <property type="component" value="Unassembled WGS sequence"/>
</dbReference>
<comment type="caution">
    <text evidence="2">The sequence shown here is derived from an EMBL/GenBank/DDBJ whole genome shotgun (WGS) entry which is preliminary data.</text>
</comment>
<feature type="compositionally biased region" description="Basic and acidic residues" evidence="1">
    <location>
        <begin position="149"/>
        <end position="159"/>
    </location>
</feature>
<dbReference type="EMBL" id="BQNB010021722">
    <property type="protein sequence ID" value="GJU09372.1"/>
    <property type="molecule type" value="Genomic_DNA"/>
</dbReference>
<feature type="compositionally biased region" description="Acidic residues" evidence="1">
    <location>
        <begin position="135"/>
        <end position="148"/>
    </location>
</feature>
<sequence length="159" mass="18248">MKIYHGRRFTDLPRRKYVYGEVAFVDLMDIDQCLDIRLRSLASDTNVDEMLKYVHKHKIIYVYVEHDKLVLDHALNVDDLDTQPTHSNNLGHQNDEGEDEADDEDGGEGEDYEADYGGESEDDEAEDGGQSKEVDEADDEDKNVEDITDEKHIVNEDEV</sequence>
<evidence type="ECO:0000256" key="1">
    <source>
        <dbReference type="SAM" id="MobiDB-lite"/>
    </source>
</evidence>
<evidence type="ECO:0000313" key="3">
    <source>
        <dbReference type="Proteomes" id="UP001151760"/>
    </source>
</evidence>
<feature type="region of interest" description="Disordered" evidence="1">
    <location>
        <begin position="79"/>
        <end position="159"/>
    </location>
</feature>
<organism evidence="2 3">
    <name type="scientific">Tanacetum coccineum</name>
    <dbReference type="NCBI Taxonomy" id="301880"/>
    <lineage>
        <taxon>Eukaryota</taxon>
        <taxon>Viridiplantae</taxon>
        <taxon>Streptophyta</taxon>
        <taxon>Embryophyta</taxon>
        <taxon>Tracheophyta</taxon>
        <taxon>Spermatophyta</taxon>
        <taxon>Magnoliopsida</taxon>
        <taxon>eudicotyledons</taxon>
        <taxon>Gunneridae</taxon>
        <taxon>Pentapetalae</taxon>
        <taxon>asterids</taxon>
        <taxon>campanulids</taxon>
        <taxon>Asterales</taxon>
        <taxon>Asteraceae</taxon>
        <taxon>Asteroideae</taxon>
        <taxon>Anthemideae</taxon>
        <taxon>Anthemidinae</taxon>
        <taxon>Tanacetum</taxon>
    </lineage>
</organism>
<keyword evidence="3" id="KW-1185">Reference proteome</keyword>
<proteinExistence type="predicted"/>
<accession>A0ABQ5JA01</accession>
<feature type="compositionally biased region" description="Acidic residues" evidence="1">
    <location>
        <begin position="96"/>
        <end position="127"/>
    </location>
</feature>
<name>A0ABQ5JA01_9ASTR</name>
<reference evidence="2" key="1">
    <citation type="journal article" date="2022" name="Int. J. Mol. Sci.">
        <title>Draft Genome of Tanacetum Coccineum: Genomic Comparison of Closely Related Tanacetum-Family Plants.</title>
        <authorList>
            <person name="Yamashiro T."/>
            <person name="Shiraishi A."/>
            <person name="Nakayama K."/>
            <person name="Satake H."/>
        </authorList>
    </citation>
    <scope>NUCLEOTIDE SEQUENCE</scope>
</reference>
<feature type="compositionally biased region" description="Polar residues" evidence="1">
    <location>
        <begin position="82"/>
        <end position="92"/>
    </location>
</feature>
<reference evidence="2" key="2">
    <citation type="submission" date="2022-01" db="EMBL/GenBank/DDBJ databases">
        <authorList>
            <person name="Yamashiro T."/>
            <person name="Shiraishi A."/>
            <person name="Satake H."/>
            <person name="Nakayama K."/>
        </authorList>
    </citation>
    <scope>NUCLEOTIDE SEQUENCE</scope>
</reference>